<proteinExistence type="predicted"/>
<feature type="compositionally biased region" description="Pro residues" evidence="1">
    <location>
        <begin position="297"/>
        <end position="307"/>
    </location>
</feature>
<dbReference type="EMBL" id="JANIEX010000515">
    <property type="protein sequence ID" value="KAJ3566073.1"/>
    <property type="molecule type" value="Genomic_DNA"/>
</dbReference>
<evidence type="ECO:0000256" key="1">
    <source>
        <dbReference type="SAM" id="MobiDB-lite"/>
    </source>
</evidence>
<dbReference type="AlphaFoldDB" id="A0AAD5VS93"/>
<organism evidence="2 3">
    <name type="scientific">Leucocoprinus birnbaumii</name>
    <dbReference type="NCBI Taxonomy" id="56174"/>
    <lineage>
        <taxon>Eukaryota</taxon>
        <taxon>Fungi</taxon>
        <taxon>Dikarya</taxon>
        <taxon>Basidiomycota</taxon>
        <taxon>Agaricomycotina</taxon>
        <taxon>Agaricomycetes</taxon>
        <taxon>Agaricomycetidae</taxon>
        <taxon>Agaricales</taxon>
        <taxon>Agaricineae</taxon>
        <taxon>Agaricaceae</taxon>
        <taxon>Leucocoprinus</taxon>
    </lineage>
</organism>
<feature type="region of interest" description="Disordered" evidence="1">
    <location>
        <begin position="178"/>
        <end position="208"/>
    </location>
</feature>
<dbReference type="Proteomes" id="UP001213000">
    <property type="component" value="Unassembled WGS sequence"/>
</dbReference>
<evidence type="ECO:0000313" key="3">
    <source>
        <dbReference type="Proteomes" id="UP001213000"/>
    </source>
</evidence>
<comment type="caution">
    <text evidence="2">The sequence shown here is derived from an EMBL/GenBank/DDBJ whole genome shotgun (WGS) entry which is preliminary data.</text>
</comment>
<reference evidence="2" key="1">
    <citation type="submission" date="2022-07" db="EMBL/GenBank/DDBJ databases">
        <title>Genome Sequence of Leucocoprinus birnbaumii.</title>
        <authorList>
            <person name="Buettner E."/>
        </authorList>
    </citation>
    <scope>NUCLEOTIDE SEQUENCE</scope>
    <source>
        <strain evidence="2">VT141</strain>
    </source>
</reference>
<protein>
    <submittedName>
        <fullName evidence="2">Uncharacterized protein</fullName>
    </submittedName>
</protein>
<feature type="region of interest" description="Disordered" evidence="1">
    <location>
        <begin position="228"/>
        <end position="378"/>
    </location>
</feature>
<accession>A0AAD5VS93</accession>
<sequence>MTSSPIPSSPRIHWEPEATITFDQSMCTIKLKTPDGCSSEDILISQFARNDYDELRVTILNDAYYVWSLNFLRPQRLTLPAHPRVVFTPETKELTLYVQTGTYSTEVTAISAKVVKTYHNSADDDYSAYICRYRSIIIVAHVGFSPLSIVVPLKAENNHDEHNGQSKQIELRTTDLTHHSKSTTRPEFDPPNSPTSTSSPHRPSFVYSPSGVPAPYSVNQANPVSSIPNLPSGALPPANPTLPYTLDTPGNIRPSTGTSYTSQPAGVTAQIYSSPVPQSPSNTQVVQQAQRPFTNAPLPPIPMPQPNSPGSQFNTASPGPQSSTTSPGSPGSQFNATSPTPVTPTPIPASPPSSSFQPTLSPPVKSTTSPQSPPPFSTTNVPVYKYKFHDAGNNQITCESDPTLPTFTISTTRGFMDMPKRSVVTCAVSNEKGRDVVGEFDWKAKKIIVGGVSKSIEEAKKKVGGTFSLDTEWTWPSGVYSITHKSRLWTAKRNGHDVAVYKSLEVRAFSKNELATLSFLVDIPYEERVFLILALMYHDFQLPPVAEPKVCVDFLVSSEN</sequence>
<feature type="compositionally biased region" description="Pro residues" evidence="1">
    <location>
        <begin position="341"/>
        <end position="351"/>
    </location>
</feature>
<keyword evidence="3" id="KW-1185">Reference proteome</keyword>
<evidence type="ECO:0000313" key="2">
    <source>
        <dbReference type="EMBL" id="KAJ3566073.1"/>
    </source>
</evidence>
<gene>
    <name evidence="2" type="ORF">NP233_g7236</name>
</gene>
<name>A0AAD5VS93_9AGAR</name>
<feature type="compositionally biased region" description="Low complexity" evidence="1">
    <location>
        <begin position="317"/>
        <end position="340"/>
    </location>
</feature>
<feature type="compositionally biased region" description="Polar residues" evidence="1">
    <location>
        <begin position="253"/>
        <end position="293"/>
    </location>
</feature>
<feature type="compositionally biased region" description="Basic and acidic residues" evidence="1">
    <location>
        <begin position="178"/>
        <end position="188"/>
    </location>
</feature>
<feature type="compositionally biased region" description="Low complexity" evidence="1">
    <location>
        <begin position="194"/>
        <end position="204"/>
    </location>
</feature>
<dbReference type="PRINTS" id="PR01217">
    <property type="entry name" value="PRICHEXTENSN"/>
</dbReference>
<feature type="compositionally biased region" description="Low complexity" evidence="1">
    <location>
        <begin position="352"/>
        <end position="370"/>
    </location>
</feature>